<comment type="similarity">
    <text evidence="13">Belongs to the methylthiotransferase family. MiaB subfamily.</text>
</comment>
<dbReference type="SFLD" id="SFLDF00273">
    <property type="entry name" value="(dimethylallyl)adenosine_tRNA"/>
    <property type="match status" value="1"/>
</dbReference>
<feature type="binding site" evidence="13">
    <location>
        <position position="206"/>
    </location>
    <ligand>
        <name>[4Fe-4S] cluster</name>
        <dbReference type="ChEBI" id="CHEBI:49883"/>
        <label>2</label>
        <note>4Fe-4S-S-AdoMet</note>
    </ligand>
</feature>
<dbReference type="InterPro" id="IPR058240">
    <property type="entry name" value="rSAM_sf"/>
</dbReference>
<reference evidence="18" key="1">
    <citation type="submission" date="2015-09" db="EMBL/GenBank/DDBJ databases">
        <authorList>
            <person name="Wibberg D."/>
        </authorList>
    </citation>
    <scope>NUCLEOTIDE SEQUENCE [LARGE SCALE GENOMIC DNA]</scope>
    <source>
        <strain evidence="18">SD1D</strain>
    </source>
</reference>
<dbReference type="Gene3D" id="3.40.50.12160">
    <property type="entry name" value="Methylthiotransferase, N-terminal domain"/>
    <property type="match status" value="1"/>
</dbReference>
<evidence type="ECO:0000259" key="16">
    <source>
        <dbReference type="PROSITE" id="PS51918"/>
    </source>
</evidence>
<keyword evidence="6 13" id="KW-0408">Iron</keyword>
<dbReference type="InterPro" id="IPR020612">
    <property type="entry name" value="Methylthiotransferase_CS"/>
</dbReference>
<name>A0A0K8J560_9FIRM</name>
<evidence type="ECO:0000256" key="6">
    <source>
        <dbReference type="ARBA" id="ARBA00023004"/>
    </source>
</evidence>
<dbReference type="Pfam" id="PF04055">
    <property type="entry name" value="Radical_SAM"/>
    <property type="match status" value="1"/>
</dbReference>
<organism evidence="17 18">
    <name type="scientific">Herbinix luporum</name>
    <dbReference type="NCBI Taxonomy" id="1679721"/>
    <lineage>
        <taxon>Bacteria</taxon>
        <taxon>Bacillati</taxon>
        <taxon>Bacillota</taxon>
        <taxon>Clostridia</taxon>
        <taxon>Lachnospirales</taxon>
        <taxon>Lachnospiraceae</taxon>
        <taxon>Herbinix</taxon>
    </lineage>
</organism>
<feature type="domain" description="Radical SAM core" evidence="16">
    <location>
        <begin position="185"/>
        <end position="415"/>
    </location>
</feature>
<evidence type="ECO:0000259" key="15">
    <source>
        <dbReference type="PROSITE" id="PS51449"/>
    </source>
</evidence>
<dbReference type="InterPro" id="IPR007197">
    <property type="entry name" value="rSAM"/>
</dbReference>
<dbReference type="PANTHER" id="PTHR43020">
    <property type="entry name" value="CDK5 REGULATORY SUBUNIT-ASSOCIATED PROTEIN 1"/>
    <property type="match status" value="1"/>
</dbReference>
<proteinExistence type="inferred from homology"/>
<dbReference type="GO" id="GO:0035597">
    <property type="term" value="F:tRNA-2-methylthio-N(6)-dimethylallyladenosine(37) synthase activity"/>
    <property type="evidence" value="ECO:0007669"/>
    <property type="project" value="UniProtKB-EC"/>
</dbReference>
<keyword evidence="4 13" id="KW-0949">S-adenosyl-L-methionine</keyword>
<feature type="domain" description="TRAM" evidence="14">
    <location>
        <begin position="418"/>
        <end position="481"/>
    </location>
</feature>
<evidence type="ECO:0000256" key="13">
    <source>
        <dbReference type="HAMAP-Rule" id="MF_01864"/>
    </source>
</evidence>
<dbReference type="InterPro" id="IPR002792">
    <property type="entry name" value="TRAM_dom"/>
</dbReference>
<feature type="binding site" evidence="13">
    <location>
        <position position="115"/>
    </location>
    <ligand>
        <name>[4Fe-4S] cluster</name>
        <dbReference type="ChEBI" id="CHEBI:49883"/>
        <label>1</label>
    </ligand>
</feature>
<protein>
    <recommendedName>
        <fullName evidence="10 13">tRNA-2-methylthio-N(6)-dimethylallyladenosine synthase</fullName>
        <ecNumber evidence="8 13">2.8.4.3</ecNumber>
    </recommendedName>
    <alternativeName>
        <fullName evidence="12 13">(Dimethylallyl)adenosine tRNA methylthiotransferase MiaB</fullName>
    </alternativeName>
    <alternativeName>
        <fullName evidence="11 13">tRNA-i(6)A37 methylthiotransferase</fullName>
    </alternativeName>
</protein>
<sequence length="481" mass="55160">MENNININKIEADKQLEIIKELNQRFEEEYEKTGIRKTYHIVTFGCQMNSRDSEKISGILKQIGYVETDTEDADFVIYNTCTVRENANNRVYGRLGHLGTLKKKRPGMLIALCGCMMQENTTVEKIKESYRFVDIIFGTHNIFKLAELIKIRLDNEETGGKQSDLMVVDLWKDTDMIVENLPNDRKYPFKAGVNIIFGCNNFCSYCIVPYVRGRERSRNPQDIIEEVKKLASEGVIEVMLLGQNVNSYGKNLNPPMSFAKLLLEIEKIEGIERIRFMTSHPKDLSQELIDVMGASKKICKHLHLPLQSGSSRLLKIMNRRYTKEDYLDLVERIRKAVPDISLTTDIIVGFPGETEEDFLETLDVVKKVRFDNAFTFLYSKRTGTPAAIMENQVEEKVAKERFDRLLAEIQNSAAKSSSRYEHTIQDVLVEEVNTQDENLLTGRLSNNMLVHFAGDKSLIGKLIPVYLEESKGFYYIGSQVK</sequence>
<dbReference type="EMBL" id="LN879430">
    <property type="protein sequence ID" value="CUH92615.1"/>
    <property type="molecule type" value="Genomic_DNA"/>
</dbReference>
<dbReference type="SFLD" id="SFLDG01061">
    <property type="entry name" value="methylthiotransferase"/>
    <property type="match status" value="1"/>
</dbReference>
<dbReference type="Pfam" id="PF00919">
    <property type="entry name" value="UPF0004"/>
    <property type="match status" value="1"/>
</dbReference>
<comment type="catalytic activity">
    <reaction evidence="9 13">
        <text>N(6)-dimethylallyladenosine(37) in tRNA + (sulfur carrier)-SH + AH2 + 2 S-adenosyl-L-methionine = 2-methylsulfanyl-N(6)-dimethylallyladenosine(37) in tRNA + (sulfur carrier)-H + 5'-deoxyadenosine + L-methionine + A + S-adenosyl-L-homocysteine + 2 H(+)</text>
        <dbReference type="Rhea" id="RHEA:37067"/>
        <dbReference type="Rhea" id="RHEA-COMP:10375"/>
        <dbReference type="Rhea" id="RHEA-COMP:10376"/>
        <dbReference type="Rhea" id="RHEA-COMP:14737"/>
        <dbReference type="Rhea" id="RHEA-COMP:14739"/>
        <dbReference type="ChEBI" id="CHEBI:13193"/>
        <dbReference type="ChEBI" id="CHEBI:15378"/>
        <dbReference type="ChEBI" id="CHEBI:17319"/>
        <dbReference type="ChEBI" id="CHEBI:17499"/>
        <dbReference type="ChEBI" id="CHEBI:29917"/>
        <dbReference type="ChEBI" id="CHEBI:57844"/>
        <dbReference type="ChEBI" id="CHEBI:57856"/>
        <dbReference type="ChEBI" id="CHEBI:59789"/>
        <dbReference type="ChEBI" id="CHEBI:64428"/>
        <dbReference type="ChEBI" id="CHEBI:74415"/>
        <dbReference type="ChEBI" id="CHEBI:74417"/>
        <dbReference type="EC" id="2.8.4.3"/>
    </reaction>
</comment>
<dbReference type="NCBIfam" id="TIGR00089">
    <property type="entry name" value="MiaB/RimO family radical SAM methylthiotransferase"/>
    <property type="match status" value="1"/>
</dbReference>
<dbReference type="PROSITE" id="PS51449">
    <property type="entry name" value="MTTASE_N"/>
    <property type="match status" value="1"/>
</dbReference>
<evidence type="ECO:0000256" key="1">
    <source>
        <dbReference type="ARBA" id="ARBA00003234"/>
    </source>
</evidence>
<dbReference type="InterPro" id="IPR006463">
    <property type="entry name" value="MiaB_methiolase"/>
</dbReference>
<dbReference type="Proteomes" id="UP000196053">
    <property type="component" value="Chromosome I"/>
</dbReference>
<feature type="binding site" evidence="13">
    <location>
        <position position="199"/>
    </location>
    <ligand>
        <name>[4Fe-4S] cluster</name>
        <dbReference type="ChEBI" id="CHEBI:49883"/>
        <label>2</label>
        <note>4Fe-4S-S-AdoMet</note>
    </ligand>
</feature>
<evidence type="ECO:0000256" key="8">
    <source>
        <dbReference type="ARBA" id="ARBA00033765"/>
    </source>
</evidence>
<dbReference type="SFLD" id="SFLDG01082">
    <property type="entry name" value="B12-binding_domain_containing"/>
    <property type="match status" value="1"/>
</dbReference>
<dbReference type="FunFam" id="3.40.50.12160:FF:000003">
    <property type="entry name" value="CDK5 regulatory subunit-associated protein 1"/>
    <property type="match status" value="1"/>
</dbReference>
<keyword evidence="3 13" id="KW-0808">Transferase</keyword>
<dbReference type="PANTHER" id="PTHR43020:SF2">
    <property type="entry name" value="MITOCHONDRIAL TRNA METHYLTHIOTRANSFERASE CDK5RAP1"/>
    <property type="match status" value="1"/>
</dbReference>
<feature type="domain" description="MTTase N-terminal" evidence="15">
    <location>
        <begin position="37"/>
        <end position="154"/>
    </location>
</feature>
<dbReference type="FunFam" id="3.80.30.20:FF:000001">
    <property type="entry name" value="tRNA-2-methylthio-N(6)-dimethylallyladenosine synthase 2"/>
    <property type="match status" value="1"/>
</dbReference>
<dbReference type="PROSITE" id="PS01278">
    <property type="entry name" value="MTTASE_RADICAL"/>
    <property type="match status" value="1"/>
</dbReference>
<dbReference type="KEGG" id="hsd:SD1D_1069"/>
<dbReference type="GO" id="GO:0005829">
    <property type="term" value="C:cytosol"/>
    <property type="evidence" value="ECO:0007669"/>
    <property type="project" value="TreeGrafter"/>
</dbReference>
<feature type="binding site" evidence="13">
    <location>
        <position position="46"/>
    </location>
    <ligand>
        <name>[4Fe-4S] cluster</name>
        <dbReference type="ChEBI" id="CHEBI:49883"/>
        <label>1</label>
    </ligand>
</feature>
<dbReference type="SFLD" id="SFLDS00029">
    <property type="entry name" value="Radical_SAM"/>
    <property type="match status" value="1"/>
</dbReference>
<dbReference type="Pfam" id="PF01938">
    <property type="entry name" value="TRAM"/>
    <property type="match status" value="1"/>
</dbReference>
<dbReference type="InterPro" id="IPR013848">
    <property type="entry name" value="Methylthiotransferase_N"/>
</dbReference>
<evidence type="ECO:0000256" key="5">
    <source>
        <dbReference type="ARBA" id="ARBA00022723"/>
    </source>
</evidence>
<accession>A0A0K8J560</accession>
<dbReference type="SMART" id="SM00729">
    <property type="entry name" value="Elp3"/>
    <property type="match status" value="1"/>
</dbReference>
<keyword evidence="2 13" id="KW-0004">4Fe-4S</keyword>
<dbReference type="PROSITE" id="PS51918">
    <property type="entry name" value="RADICAL_SAM"/>
    <property type="match status" value="1"/>
</dbReference>
<evidence type="ECO:0000313" key="17">
    <source>
        <dbReference type="EMBL" id="CUH92615.1"/>
    </source>
</evidence>
<dbReference type="RefSeq" id="WP_330398647.1">
    <property type="nucleotide sequence ID" value="NZ_LN879430.1"/>
</dbReference>
<dbReference type="InterPro" id="IPR006638">
    <property type="entry name" value="Elp3/MiaA/NifB-like_rSAM"/>
</dbReference>
<evidence type="ECO:0000256" key="7">
    <source>
        <dbReference type="ARBA" id="ARBA00023014"/>
    </source>
</evidence>
<dbReference type="Gene3D" id="3.80.30.20">
    <property type="entry name" value="tm_1862 like domain"/>
    <property type="match status" value="1"/>
</dbReference>
<evidence type="ECO:0000256" key="10">
    <source>
        <dbReference type="ARBA" id="ARBA00068570"/>
    </source>
</evidence>
<comment type="cofactor">
    <cofactor evidence="13">
        <name>[4Fe-4S] cluster</name>
        <dbReference type="ChEBI" id="CHEBI:49883"/>
    </cofactor>
    <text evidence="13">Binds 2 [4Fe-4S] clusters. One cluster is coordinated with 3 cysteines and an exchangeable S-adenosyl-L-methionine.</text>
</comment>
<dbReference type="NCBIfam" id="TIGR01574">
    <property type="entry name" value="miaB-methiolase"/>
    <property type="match status" value="1"/>
</dbReference>
<evidence type="ECO:0000256" key="3">
    <source>
        <dbReference type="ARBA" id="ARBA00022679"/>
    </source>
</evidence>
<dbReference type="AlphaFoldDB" id="A0A0K8J560"/>
<keyword evidence="13" id="KW-0819">tRNA processing</keyword>
<dbReference type="InterPro" id="IPR038135">
    <property type="entry name" value="Methylthiotransferase_N_sf"/>
</dbReference>
<evidence type="ECO:0000313" key="18">
    <source>
        <dbReference type="Proteomes" id="UP000196053"/>
    </source>
</evidence>
<dbReference type="GO" id="GO:0051539">
    <property type="term" value="F:4 iron, 4 sulfur cluster binding"/>
    <property type="evidence" value="ECO:0007669"/>
    <property type="project" value="UniProtKB-UniRule"/>
</dbReference>
<evidence type="ECO:0000256" key="11">
    <source>
        <dbReference type="ARBA" id="ARBA00080698"/>
    </source>
</evidence>
<comment type="function">
    <text evidence="1 13">Catalyzes the methylthiolation of N6-(dimethylallyl)adenosine (i(6)A), leading to the formation of 2-methylthio-N6-(dimethylallyl)adenosine (ms(2)i(6)A) at position 37 in tRNAs that read codons beginning with uridine.</text>
</comment>
<keyword evidence="13" id="KW-0963">Cytoplasm</keyword>
<evidence type="ECO:0000256" key="12">
    <source>
        <dbReference type="ARBA" id="ARBA00081141"/>
    </source>
</evidence>
<dbReference type="SUPFAM" id="SSF102114">
    <property type="entry name" value="Radical SAM enzymes"/>
    <property type="match status" value="1"/>
</dbReference>
<keyword evidence="7 13" id="KW-0411">Iron-sulfur</keyword>
<dbReference type="CDD" id="cd01335">
    <property type="entry name" value="Radical_SAM"/>
    <property type="match status" value="1"/>
</dbReference>
<dbReference type="PROSITE" id="PS50926">
    <property type="entry name" value="TRAM"/>
    <property type="match status" value="1"/>
</dbReference>
<gene>
    <name evidence="13 17" type="primary">miaB</name>
    <name evidence="17" type="ORF">SD1D_1069</name>
</gene>
<comment type="subcellular location">
    <subcellularLocation>
        <location evidence="13">Cytoplasm</location>
    </subcellularLocation>
</comment>
<feature type="binding site" evidence="13">
    <location>
        <position position="203"/>
    </location>
    <ligand>
        <name>[4Fe-4S] cluster</name>
        <dbReference type="ChEBI" id="CHEBI:49883"/>
        <label>2</label>
        <note>4Fe-4S-S-AdoMet</note>
    </ligand>
</feature>
<dbReference type="InterPro" id="IPR023404">
    <property type="entry name" value="rSAM_horseshoe"/>
</dbReference>
<evidence type="ECO:0000256" key="9">
    <source>
        <dbReference type="ARBA" id="ARBA00051425"/>
    </source>
</evidence>
<keyword evidence="5 13" id="KW-0479">Metal-binding</keyword>
<evidence type="ECO:0000256" key="4">
    <source>
        <dbReference type="ARBA" id="ARBA00022691"/>
    </source>
</evidence>
<feature type="binding site" evidence="13">
    <location>
        <position position="81"/>
    </location>
    <ligand>
        <name>[4Fe-4S] cluster</name>
        <dbReference type="ChEBI" id="CHEBI:49883"/>
        <label>1</label>
    </ligand>
</feature>
<dbReference type="EC" id="2.8.4.3" evidence="8 13"/>
<dbReference type="InterPro" id="IPR005839">
    <property type="entry name" value="Methylthiotransferase"/>
</dbReference>
<keyword evidence="18" id="KW-1185">Reference proteome</keyword>
<comment type="subunit">
    <text evidence="13">Monomer.</text>
</comment>
<dbReference type="HAMAP" id="MF_01864">
    <property type="entry name" value="tRNA_metthiotr_MiaB"/>
    <property type="match status" value="1"/>
</dbReference>
<evidence type="ECO:0000256" key="2">
    <source>
        <dbReference type="ARBA" id="ARBA00022485"/>
    </source>
</evidence>
<evidence type="ECO:0000259" key="14">
    <source>
        <dbReference type="PROSITE" id="PS50926"/>
    </source>
</evidence>
<dbReference type="GO" id="GO:0046872">
    <property type="term" value="F:metal ion binding"/>
    <property type="evidence" value="ECO:0007669"/>
    <property type="project" value="UniProtKB-KW"/>
</dbReference>